<dbReference type="Proteomes" id="UP000002011">
    <property type="component" value="Chromosome"/>
</dbReference>
<evidence type="ECO:0000313" key="6">
    <source>
        <dbReference type="EMBL" id="ACT94359.1"/>
    </source>
</evidence>
<dbReference type="KEGG" id="dfe:Dfer_3146"/>
<dbReference type="InterPro" id="IPR000413">
    <property type="entry name" value="Integrin_alpha"/>
</dbReference>
<dbReference type="Pfam" id="PF18962">
    <property type="entry name" value="Por_Secre_tail"/>
    <property type="match status" value="1"/>
</dbReference>
<dbReference type="PANTHER" id="PTHR23220">
    <property type="entry name" value="INTEGRIN ALPHA"/>
    <property type="match status" value="1"/>
</dbReference>
<keyword evidence="2" id="KW-0677">Repeat</keyword>
<keyword evidence="3" id="KW-0325">Glycoprotein</keyword>
<feature type="domain" description="Secretion system C-terminal sorting" evidence="5">
    <location>
        <begin position="1265"/>
        <end position="1335"/>
    </location>
</feature>
<dbReference type="InterPro" id="IPR013519">
    <property type="entry name" value="Int_alpha_beta-p"/>
</dbReference>
<dbReference type="EMBL" id="CP001619">
    <property type="protein sequence ID" value="ACT94359.1"/>
    <property type="molecule type" value="Genomic_DNA"/>
</dbReference>
<gene>
    <name evidence="6" type="ordered locus">Dfer_3146</name>
</gene>
<evidence type="ECO:0000259" key="5">
    <source>
        <dbReference type="Pfam" id="PF18962"/>
    </source>
</evidence>
<dbReference type="SMR" id="C6W781"/>
<dbReference type="GO" id="GO:0033627">
    <property type="term" value="P:cell adhesion mediated by integrin"/>
    <property type="evidence" value="ECO:0007669"/>
    <property type="project" value="TreeGrafter"/>
</dbReference>
<keyword evidence="7" id="KW-1185">Reference proteome</keyword>
<dbReference type="Pfam" id="PF01839">
    <property type="entry name" value="FG-GAP"/>
    <property type="match status" value="12"/>
</dbReference>
<name>C6W781_DYAFD</name>
<dbReference type="GO" id="GO:0007160">
    <property type="term" value="P:cell-matrix adhesion"/>
    <property type="evidence" value="ECO:0007669"/>
    <property type="project" value="TreeGrafter"/>
</dbReference>
<dbReference type="GO" id="GO:0005178">
    <property type="term" value="F:integrin binding"/>
    <property type="evidence" value="ECO:0007669"/>
    <property type="project" value="TreeGrafter"/>
</dbReference>
<keyword evidence="1" id="KW-0732">Signal</keyword>
<feature type="compositionally biased region" description="Basic and acidic residues" evidence="4">
    <location>
        <begin position="1"/>
        <end position="11"/>
    </location>
</feature>
<dbReference type="PANTHER" id="PTHR23220:SF133">
    <property type="entry name" value="INTEGRIN ALPHA-PS2"/>
    <property type="match status" value="1"/>
</dbReference>
<dbReference type="InterPro" id="IPR028994">
    <property type="entry name" value="Integrin_alpha_N"/>
</dbReference>
<dbReference type="eggNOG" id="COG2931">
    <property type="taxonomic scope" value="Bacteria"/>
</dbReference>
<dbReference type="GO" id="GO:0008305">
    <property type="term" value="C:integrin complex"/>
    <property type="evidence" value="ECO:0007669"/>
    <property type="project" value="InterPro"/>
</dbReference>
<protein>
    <submittedName>
        <fullName evidence="6">FG-GAP repeat protein</fullName>
    </submittedName>
</protein>
<feature type="region of interest" description="Disordered" evidence="4">
    <location>
        <begin position="1"/>
        <end position="28"/>
    </location>
</feature>
<dbReference type="PRINTS" id="PR01185">
    <property type="entry name" value="INTEGRINA"/>
</dbReference>
<evidence type="ECO:0000256" key="2">
    <source>
        <dbReference type="ARBA" id="ARBA00022737"/>
    </source>
</evidence>
<dbReference type="PROSITE" id="PS51470">
    <property type="entry name" value="FG_GAP"/>
    <property type="match status" value="14"/>
</dbReference>
<dbReference type="InterPro" id="IPR013517">
    <property type="entry name" value="FG-GAP"/>
</dbReference>
<dbReference type="SUPFAM" id="SSF69318">
    <property type="entry name" value="Integrin alpha N-terminal domain"/>
    <property type="match status" value="4"/>
</dbReference>
<dbReference type="Pfam" id="PF13517">
    <property type="entry name" value="FG-GAP_3"/>
    <property type="match status" value="1"/>
</dbReference>
<organism evidence="6 7">
    <name type="scientific">Dyadobacter fermentans (strain ATCC 700827 / DSM 18053 / CIP 107007 / KCTC 52180 / NS114)</name>
    <dbReference type="NCBI Taxonomy" id="471854"/>
    <lineage>
        <taxon>Bacteria</taxon>
        <taxon>Pseudomonadati</taxon>
        <taxon>Bacteroidota</taxon>
        <taxon>Cytophagia</taxon>
        <taxon>Cytophagales</taxon>
        <taxon>Spirosomataceae</taxon>
        <taxon>Dyadobacter</taxon>
    </lineage>
</organism>
<sequence>MAYWADRDQKSNLRPGAGQSAHSKDKAVPQEALAQIQQNLIQREYHISYDSAKHVLQSPNRMQGLRAYYRPGELTIVNRKDSSGHNFELKLINKGIYADGKKLFSPQRSATNDLKNNHLQIAHAGFVEEYINEPGGVRQNFIVESAPDGTRELEVRLNAEGAQVKQVGKNELILAKQSLAKFYYRDLHCWDADGEPLEASLAYVNGDILIEVDVKNAAFPVTIDPLVVNGTPANASTLLEKDQAQAAFGYSVSSAGDINGDGYSDVIIGAPNYDKGESNEGVAFVYMGSASGLATAPDRTLEANQPDAKFGNSVANAGDVNGDGFGDVIVGAPMYDKNENNEGAAFVYHGSGAGLNAVPTTTLESNQPDANLGQFVAAAGDVNNDGLSDVITGAPMYDKGHSNEGAAFVYHGTLAGISNVPITTLESNQIDAQFGCSVKGAGDVDGDGYSDVIVGASMYDKGESNEGAAFVYHGSINGIATAAKTTLENNQAAAFFGFSASTAGDVNGDGFSDVIVGSFHFDNGQNNEGGAFVYHGSANGISTTIAKQLECNQAGAQYGASVASAGDVNGDGYADVIVGANLFDNGQGNEGGAFVYEGSSSGLGNTSASSQEGNQLNAYLGSSVSSAGDVNGDGYSDIVVGGQGYDKGDADEGVALVWLGGARSIKETVVTHLEMNVPGIQFGWSVASAGDVNGDGFGDVIISANNYDGGQAYEGAAFVFHGSSQGLSGVPSYTFEGNQQYASLGSVASAGDVNGDGFDDVIIGIPLYDNAAENTGKVCILYGSGSGLGIGGGNLPQTTILGTQEDARFGSAVSSAGDVNKDGYADIIIGETEYDISSPYTDEGRVHIYYGSSNGVNLNANPTIINGSIVGVYLGSSVAGGSDVNGDGFGDILVANPYYTNGQNFDGAVFIYNGSQAGINPANPTILHNNFKGEDLIGVANAGDLNGDGYTDVVVGSPKYSNGQLQEGALFIFYGSANGINTVPVILEKNVTNGYLGKVSAAGDVNGDGYSDLVVGSTGFSNNEVNEGAVYLFFGSPAGLTAANCLTIESNQNSAFLGNSVAGAGDINGDGYSDIIASAHQYDNNQQNEGRAFVYYGNSTLGTRNNLRLYNSSDLTTPINHTQFAQNNFGAGLYAKSFLGRNKAKLVWETKPANQGFSKGSNNSITNSTQSTSSQNAYSNLGLAGIELKNVINKQGAGTKMRVRVKYDPVLALTGQTYGPWRYLPVYLMGNSTSPTPENTEDNLSRTTKNKNMIDLNRWSDQVSVFPNPATDYLNIDARNPEQVKAIKILNIKGVVIYQTSGFESPIDLKSLARGVYFVIVTNHEGVQTTRKIMVAR</sequence>
<reference evidence="6 7" key="1">
    <citation type="journal article" date="2009" name="Stand. Genomic Sci.">
        <title>Complete genome sequence of Dyadobacter fermentans type strain (NS114).</title>
        <authorList>
            <person name="Lang E."/>
            <person name="Lapidus A."/>
            <person name="Chertkov O."/>
            <person name="Brettin T."/>
            <person name="Detter J.C."/>
            <person name="Han C."/>
            <person name="Copeland A."/>
            <person name="Glavina Del Rio T."/>
            <person name="Nolan M."/>
            <person name="Chen F."/>
            <person name="Lucas S."/>
            <person name="Tice H."/>
            <person name="Cheng J.F."/>
            <person name="Land M."/>
            <person name="Hauser L."/>
            <person name="Chang Y.J."/>
            <person name="Jeffries C.D."/>
            <person name="Kopitz M."/>
            <person name="Bruce D."/>
            <person name="Goodwin L."/>
            <person name="Pitluck S."/>
            <person name="Ovchinnikova G."/>
            <person name="Pati A."/>
            <person name="Ivanova N."/>
            <person name="Mavrommatis K."/>
            <person name="Chen A."/>
            <person name="Palaniappan K."/>
            <person name="Chain P."/>
            <person name="Bristow J."/>
            <person name="Eisen J.A."/>
            <person name="Markowitz V."/>
            <person name="Hugenholtz P."/>
            <person name="Goker M."/>
            <person name="Rohde M."/>
            <person name="Kyrpides N.C."/>
            <person name="Klenk H.P."/>
        </authorList>
    </citation>
    <scope>NUCLEOTIDE SEQUENCE [LARGE SCALE GENOMIC DNA]</scope>
    <source>
        <strain evidence="7">ATCC 700827 / DSM 18053 / CIP 107007 / KCTC 52180 / NS114</strain>
    </source>
</reference>
<dbReference type="SMART" id="SM00191">
    <property type="entry name" value="Int_alpha"/>
    <property type="match status" value="14"/>
</dbReference>
<dbReference type="GO" id="GO:0009897">
    <property type="term" value="C:external side of plasma membrane"/>
    <property type="evidence" value="ECO:0007669"/>
    <property type="project" value="TreeGrafter"/>
</dbReference>
<evidence type="ECO:0000256" key="1">
    <source>
        <dbReference type="ARBA" id="ARBA00022729"/>
    </source>
</evidence>
<dbReference type="Gene3D" id="2.130.10.130">
    <property type="entry name" value="Integrin alpha, N-terminal"/>
    <property type="match status" value="6"/>
</dbReference>
<dbReference type="HOGENOM" id="CLU_257992_0_0_10"/>
<evidence type="ECO:0000256" key="4">
    <source>
        <dbReference type="SAM" id="MobiDB-lite"/>
    </source>
</evidence>
<evidence type="ECO:0000313" key="7">
    <source>
        <dbReference type="Proteomes" id="UP000002011"/>
    </source>
</evidence>
<dbReference type="NCBIfam" id="TIGR04183">
    <property type="entry name" value="Por_Secre_tail"/>
    <property type="match status" value="1"/>
</dbReference>
<dbReference type="GO" id="GO:0007229">
    <property type="term" value="P:integrin-mediated signaling pathway"/>
    <property type="evidence" value="ECO:0007669"/>
    <property type="project" value="TreeGrafter"/>
</dbReference>
<evidence type="ECO:0000256" key="3">
    <source>
        <dbReference type="ARBA" id="ARBA00023180"/>
    </source>
</evidence>
<dbReference type="GO" id="GO:0098609">
    <property type="term" value="P:cell-cell adhesion"/>
    <property type="evidence" value="ECO:0007669"/>
    <property type="project" value="TreeGrafter"/>
</dbReference>
<dbReference type="STRING" id="471854.Dfer_3146"/>
<proteinExistence type="predicted"/>
<dbReference type="InterPro" id="IPR026444">
    <property type="entry name" value="Secre_tail"/>
</dbReference>
<accession>C6W781</accession>